<accession>A0A336KT38</accession>
<dbReference type="VEuPathDB" id="VectorBase:CSON014888"/>
<reference evidence="2" key="2">
    <citation type="submission" date="2018-07" db="EMBL/GenBank/DDBJ databases">
        <authorList>
            <person name="Quirk P.G."/>
            <person name="Krulwich T.A."/>
        </authorList>
    </citation>
    <scope>NUCLEOTIDE SEQUENCE</scope>
</reference>
<proteinExistence type="predicted"/>
<name>A0A336KT38_CULSO</name>
<gene>
    <name evidence="1" type="primary">CSON014888</name>
</gene>
<evidence type="ECO:0000313" key="1">
    <source>
        <dbReference type="EMBL" id="SSX07507.1"/>
    </source>
</evidence>
<reference evidence="1" key="1">
    <citation type="submission" date="2018-04" db="EMBL/GenBank/DDBJ databases">
        <authorList>
            <person name="Go L.Y."/>
            <person name="Mitchell J.A."/>
        </authorList>
    </citation>
    <scope>NUCLEOTIDE SEQUENCE</scope>
    <source>
        <tissue evidence="1">Whole organism</tissue>
    </source>
</reference>
<protein>
    <submittedName>
        <fullName evidence="1">CSON014888 protein</fullName>
    </submittedName>
</protein>
<sequence>MPIRLDDLNHKMIDKDQLFVHYSCCKNHCLLSKGDEVIFRRSNIVVKSSWYLSYLADDSLKVNSRRLFNFIGVHELNNKVPLIEQEISFYRQKTPEQIIFMHYQL</sequence>
<dbReference type="EMBL" id="UFQS01000888">
    <property type="protein sequence ID" value="SSX07507.1"/>
    <property type="molecule type" value="Genomic_DNA"/>
</dbReference>
<dbReference type="AlphaFoldDB" id="A0A336KT38"/>
<dbReference type="EMBL" id="UFQT01000888">
    <property type="protein sequence ID" value="SSX27847.1"/>
    <property type="molecule type" value="Genomic_DNA"/>
</dbReference>
<evidence type="ECO:0000313" key="2">
    <source>
        <dbReference type="EMBL" id="SSX27847.1"/>
    </source>
</evidence>
<organism evidence="1">
    <name type="scientific">Culicoides sonorensis</name>
    <name type="common">Biting midge</name>
    <dbReference type="NCBI Taxonomy" id="179676"/>
    <lineage>
        <taxon>Eukaryota</taxon>
        <taxon>Metazoa</taxon>
        <taxon>Ecdysozoa</taxon>
        <taxon>Arthropoda</taxon>
        <taxon>Hexapoda</taxon>
        <taxon>Insecta</taxon>
        <taxon>Pterygota</taxon>
        <taxon>Neoptera</taxon>
        <taxon>Endopterygota</taxon>
        <taxon>Diptera</taxon>
        <taxon>Nematocera</taxon>
        <taxon>Chironomoidea</taxon>
        <taxon>Ceratopogonidae</taxon>
        <taxon>Ceratopogoninae</taxon>
        <taxon>Culicoides</taxon>
        <taxon>Monoculicoides</taxon>
    </lineage>
</organism>